<reference evidence="2" key="1">
    <citation type="submission" date="2021-03" db="EMBL/GenBank/DDBJ databases">
        <title>Draft genome sequence of rust myrtle Austropuccinia psidii MF-1, a brazilian biotype.</title>
        <authorList>
            <person name="Quecine M.C."/>
            <person name="Pachon D.M.R."/>
            <person name="Bonatelli M.L."/>
            <person name="Correr F.H."/>
            <person name="Franceschini L.M."/>
            <person name="Leite T.F."/>
            <person name="Margarido G.R.A."/>
            <person name="Almeida C.A."/>
            <person name="Ferrarezi J.A."/>
            <person name="Labate C.A."/>
        </authorList>
    </citation>
    <scope>NUCLEOTIDE SEQUENCE</scope>
    <source>
        <strain evidence="2">MF-1</strain>
    </source>
</reference>
<feature type="region of interest" description="Disordered" evidence="1">
    <location>
        <begin position="32"/>
        <end position="51"/>
    </location>
</feature>
<dbReference type="Proteomes" id="UP000765509">
    <property type="component" value="Unassembled WGS sequence"/>
</dbReference>
<comment type="caution">
    <text evidence="2">The sequence shown here is derived from an EMBL/GenBank/DDBJ whole genome shotgun (WGS) entry which is preliminary data.</text>
</comment>
<sequence length="78" mass="8490">MIINEDRASYNLHDSNLAAFFCEEPGFGTSSIAGGHRTSSGQTSNNCSTSTKPSKTFIAFIRNHRVLEVDVNHGAFVQ</sequence>
<accession>A0A9Q3HP93</accession>
<dbReference type="EMBL" id="AVOT02022902">
    <property type="protein sequence ID" value="MBW0512618.1"/>
    <property type="molecule type" value="Genomic_DNA"/>
</dbReference>
<name>A0A9Q3HP93_9BASI</name>
<gene>
    <name evidence="2" type="ORF">O181_052333</name>
</gene>
<proteinExistence type="predicted"/>
<evidence type="ECO:0000313" key="3">
    <source>
        <dbReference type="Proteomes" id="UP000765509"/>
    </source>
</evidence>
<dbReference type="AlphaFoldDB" id="A0A9Q3HP93"/>
<organism evidence="2 3">
    <name type="scientific">Austropuccinia psidii MF-1</name>
    <dbReference type="NCBI Taxonomy" id="1389203"/>
    <lineage>
        <taxon>Eukaryota</taxon>
        <taxon>Fungi</taxon>
        <taxon>Dikarya</taxon>
        <taxon>Basidiomycota</taxon>
        <taxon>Pucciniomycotina</taxon>
        <taxon>Pucciniomycetes</taxon>
        <taxon>Pucciniales</taxon>
        <taxon>Sphaerophragmiaceae</taxon>
        <taxon>Austropuccinia</taxon>
    </lineage>
</organism>
<protein>
    <submittedName>
        <fullName evidence="2">Uncharacterized protein</fullName>
    </submittedName>
</protein>
<evidence type="ECO:0000313" key="2">
    <source>
        <dbReference type="EMBL" id="MBW0512618.1"/>
    </source>
</evidence>
<evidence type="ECO:0000256" key="1">
    <source>
        <dbReference type="SAM" id="MobiDB-lite"/>
    </source>
</evidence>
<keyword evidence="3" id="KW-1185">Reference proteome</keyword>